<name>A0A2S4KPT0_9HYPO</name>
<sequence length="361" mass="39251">MQSNLDDNKDNTPETTTESTVEESDEATRLTDAVPIGWARVVANMRQRFAEELETVSAQAGQVTKELQGARNESAELRRRLDMQIEILKGVVDLITQDRHGPVGESVDLTLKQAAGTTTSTTISEASSDDHLDDDSSDTEYRHKTRQHPSGSVAGDMETDHDASESATARSQTMSPQTTGWTAANKSSEQGGTCLERCLGDGADSTSEFDSDWPGEVYDKDSPGHSSTPTPSPPTPSDAHFEQPIDIGTLPDLPAPSGTTRPRFSGPRRTTARYASGPPGRPLRYHRMGRSVASVWREWKHGAHGNPPAGALEARYGTGWRAGTLQERKYGSNWVAVRNIVVEYVEAICEDKGLTSKEAVR</sequence>
<evidence type="ECO:0000313" key="5">
    <source>
        <dbReference type="Proteomes" id="UP000237481"/>
    </source>
</evidence>
<dbReference type="STRING" id="94208.A0A2S4KPT0"/>
<gene>
    <name evidence="4" type="ORF">TPAR_07629</name>
</gene>
<keyword evidence="1" id="KW-0175">Coiled coil</keyword>
<proteinExistence type="predicted"/>
<dbReference type="Pfam" id="PF12550">
    <property type="entry name" value="GCR1_C"/>
    <property type="match status" value="1"/>
</dbReference>
<dbReference type="AlphaFoldDB" id="A0A2S4KPT0"/>
<dbReference type="EMBL" id="PKSG01000892">
    <property type="protein sequence ID" value="POR32190.1"/>
    <property type="molecule type" value="Genomic_DNA"/>
</dbReference>
<feature type="compositionally biased region" description="Basic and acidic residues" evidence="2">
    <location>
        <begin position="1"/>
        <end position="12"/>
    </location>
</feature>
<comment type="caution">
    <text evidence="4">The sequence shown here is derived from an EMBL/GenBank/DDBJ whole genome shotgun (WGS) entry which is preliminary data.</text>
</comment>
<dbReference type="InterPro" id="IPR022210">
    <property type="entry name" value="TF_GCR1-like"/>
</dbReference>
<evidence type="ECO:0000256" key="1">
    <source>
        <dbReference type="SAM" id="Coils"/>
    </source>
</evidence>
<dbReference type="Proteomes" id="UP000237481">
    <property type="component" value="Unassembled WGS sequence"/>
</dbReference>
<accession>A0A2S4KPT0</accession>
<organism evidence="4 5">
    <name type="scientific">Tolypocladium paradoxum</name>
    <dbReference type="NCBI Taxonomy" id="94208"/>
    <lineage>
        <taxon>Eukaryota</taxon>
        <taxon>Fungi</taxon>
        <taxon>Dikarya</taxon>
        <taxon>Ascomycota</taxon>
        <taxon>Pezizomycotina</taxon>
        <taxon>Sordariomycetes</taxon>
        <taxon>Hypocreomycetidae</taxon>
        <taxon>Hypocreales</taxon>
        <taxon>Ophiocordycipitaceae</taxon>
        <taxon>Tolypocladium</taxon>
    </lineage>
</organism>
<feature type="coiled-coil region" evidence="1">
    <location>
        <begin position="53"/>
        <end position="80"/>
    </location>
</feature>
<feature type="region of interest" description="Disordered" evidence="2">
    <location>
        <begin position="119"/>
        <end position="285"/>
    </location>
</feature>
<evidence type="ECO:0000313" key="4">
    <source>
        <dbReference type="EMBL" id="POR32190.1"/>
    </source>
</evidence>
<evidence type="ECO:0000256" key="2">
    <source>
        <dbReference type="SAM" id="MobiDB-lite"/>
    </source>
</evidence>
<dbReference type="OrthoDB" id="4928111at2759"/>
<feature type="compositionally biased region" description="Polar residues" evidence="2">
    <location>
        <begin position="165"/>
        <end position="191"/>
    </location>
</feature>
<keyword evidence="5" id="KW-1185">Reference proteome</keyword>
<feature type="domain" description="Transcription activator GCR1-like" evidence="3">
    <location>
        <begin position="286"/>
        <end position="361"/>
    </location>
</feature>
<protein>
    <recommendedName>
        <fullName evidence="3">Transcription activator GCR1-like domain-containing protein</fullName>
    </recommendedName>
</protein>
<evidence type="ECO:0000259" key="3">
    <source>
        <dbReference type="Pfam" id="PF12550"/>
    </source>
</evidence>
<feature type="region of interest" description="Disordered" evidence="2">
    <location>
        <begin position="1"/>
        <end position="29"/>
    </location>
</feature>
<reference evidence="4 5" key="1">
    <citation type="submission" date="2018-01" db="EMBL/GenBank/DDBJ databases">
        <title>Harnessing the power of phylogenomics to disentangle the directionality and signatures of interkingdom host jumping in the parasitic fungal genus Tolypocladium.</title>
        <authorList>
            <person name="Quandt C.A."/>
            <person name="Patterson W."/>
            <person name="Spatafora J.W."/>
        </authorList>
    </citation>
    <scope>NUCLEOTIDE SEQUENCE [LARGE SCALE GENOMIC DNA]</scope>
    <source>
        <strain evidence="4 5">NRBC 100945</strain>
    </source>
</reference>